<dbReference type="GeneID" id="62226858"/>
<dbReference type="Proteomes" id="UP000783213">
    <property type="component" value="Unassembled WGS sequence"/>
</dbReference>
<dbReference type="EMBL" id="RCSX01000042">
    <property type="protein sequence ID" value="KAF7915856.1"/>
    <property type="molecule type" value="Genomic_DNA"/>
</dbReference>
<dbReference type="EMBL" id="RCSX01000001">
    <property type="protein sequence ID" value="KAF7940421.1"/>
    <property type="molecule type" value="Genomic_DNA"/>
</dbReference>
<sequence length="375" mass="43799">MVSTRRDRYEDKTYPQQHNRTPVKAKTQAMLDGIADGIVTTFKARVFRAYNVAPRTGYRHWHDRDPRRLHDSTVRKETRGAKKTLTPRDIRAMEIMIQTEGFEARSLNWKQLGEACGLDQSGRTIARAMGSMGYRKCIACCKGWVTQRTAAARLQFARDMLAKYPNPEDWRRVRFSDECHWGFGPEGKYRIIRKLGQRLCPECIQLRGVEKEEHRNKQHCWAAVGYNFKSNLIYYDVPGNRNGKLSHKVYVDTILDGEVKRWLAVSKDFVLEEDGDSGHGYGGKKDNIVKKWKRDHSLETYQNCHDSPDLSIIENIWQIPKQVVRRHAHWDDTTMRELINEGWEQVTIEHINKLVDTMPQRLRDVIKMKGQLTGW</sequence>
<accession>A0ABQ7IZI3</accession>
<comment type="caution">
    <text evidence="7">The sequence shown here is derived from an EMBL/GenBank/DDBJ whole genome shotgun (WGS) entry which is preliminary data.</text>
</comment>
<dbReference type="EMBL" id="RCSX01000034">
    <property type="protein sequence ID" value="KAF7917382.1"/>
    <property type="molecule type" value="Genomic_DNA"/>
</dbReference>
<evidence type="ECO:0000313" key="5">
    <source>
        <dbReference type="EMBL" id="KAF7923715.1"/>
    </source>
</evidence>
<name>A0ABQ7IZI3_9HELO</name>
<evidence type="ECO:0000313" key="7">
    <source>
        <dbReference type="EMBL" id="KAF7938408.1"/>
    </source>
</evidence>
<dbReference type="EMBL" id="RCSX01000018">
    <property type="protein sequence ID" value="KAF7923715.1"/>
    <property type="molecule type" value="Genomic_DNA"/>
</dbReference>
<evidence type="ECO:0000313" key="10">
    <source>
        <dbReference type="Proteomes" id="UP000783213"/>
    </source>
</evidence>
<organism evidence="7 10">
    <name type="scientific">Botrytis deweyae</name>
    <dbReference type="NCBI Taxonomy" id="2478750"/>
    <lineage>
        <taxon>Eukaryota</taxon>
        <taxon>Fungi</taxon>
        <taxon>Dikarya</taxon>
        <taxon>Ascomycota</taxon>
        <taxon>Pezizomycotina</taxon>
        <taxon>Leotiomycetes</taxon>
        <taxon>Helotiales</taxon>
        <taxon>Sclerotiniaceae</taxon>
        <taxon>Botrytis</taxon>
    </lineage>
</organism>
<dbReference type="EMBL" id="RCSX01000002">
    <property type="protein sequence ID" value="KAF7938408.1"/>
    <property type="molecule type" value="Genomic_DNA"/>
</dbReference>
<evidence type="ECO:0000256" key="1">
    <source>
        <dbReference type="SAM" id="MobiDB-lite"/>
    </source>
</evidence>
<dbReference type="EMBL" id="RCSX01000001">
    <property type="protein sequence ID" value="KAF7939956.1"/>
    <property type="molecule type" value="Genomic_DNA"/>
</dbReference>
<evidence type="ECO:0000313" key="3">
    <source>
        <dbReference type="EMBL" id="KAF7917382.1"/>
    </source>
</evidence>
<evidence type="ECO:0008006" key="11">
    <source>
        <dbReference type="Google" id="ProtNLM"/>
    </source>
</evidence>
<dbReference type="InterPro" id="IPR036397">
    <property type="entry name" value="RNaseH_sf"/>
</dbReference>
<reference evidence="7 10" key="1">
    <citation type="journal article" date="2020" name="Genome Biol. Evol.">
        <title>Comparative genomics of Sclerotiniaceae.</title>
        <authorList>
            <person name="Valero Jimenez C.A."/>
            <person name="Steentjes M."/>
            <person name="Scholten O.E."/>
            <person name="Van Kan J.A.L."/>
        </authorList>
    </citation>
    <scope>NUCLEOTIDE SEQUENCE [LARGE SCALE GENOMIC DNA]</scope>
    <source>
        <strain evidence="7 10">B1</strain>
    </source>
</reference>
<evidence type="ECO:0000313" key="6">
    <source>
        <dbReference type="EMBL" id="KAF7936279.1"/>
    </source>
</evidence>
<evidence type="ECO:0000313" key="8">
    <source>
        <dbReference type="EMBL" id="KAF7939956.1"/>
    </source>
</evidence>
<evidence type="ECO:0000313" key="9">
    <source>
        <dbReference type="EMBL" id="KAF7940421.1"/>
    </source>
</evidence>
<dbReference type="RefSeq" id="XP_038815378.1">
    <property type="nucleotide sequence ID" value="XM_038947701.1"/>
</dbReference>
<evidence type="ECO:0000313" key="2">
    <source>
        <dbReference type="EMBL" id="KAF7915856.1"/>
    </source>
</evidence>
<keyword evidence="10" id="KW-1185">Reference proteome</keyword>
<dbReference type="EMBL" id="RCSX01000031">
    <property type="protein sequence ID" value="KAF7918241.1"/>
    <property type="molecule type" value="Genomic_DNA"/>
</dbReference>
<evidence type="ECO:0000313" key="4">
    <source>
        <dbReference type="EMBL" id="KAF7918241.1"/>
    </source>
</evidence>
<feature type="compositionally biased region" description="Basic and acidic residues" evidence="1">
    <location>
        <begin position="1"/>
        <end position="13"/>
    </location>
</feature>
<dbReference type="Gene3D" id="3.30.420.10">
    <property type="entry name" value="Ribonuclease H-like superfamily/Ribonuclease H"/>
    <property type="match status" value="1"/>
</dbReference>
<protein>
    <recommendedName>
        <fullName evidence="11">Tc1-like transposase DDE domain-containing protein</fullName>
    </recommendedName>
</protein>
<dbReference type="EMBL" id="RCSX01000004">
    <property type="protein sequence ID" value="KAF7936279.1"/>
    <property type="molecule type" value="Genomic_DNA"/>
</dbReference>
<feature type="region of interest" description="Disordered" evidence="1">
    <location>
        <begin position="1"/>
        <end position="22"/>
    </location>
</feature>
<proteinExistence type="predicted"/>
<gene>
    <name evidence="8" type="ORF">EAE98_000083</name>
    <name evidence="9" type="ORF">EAE98_000548</name>
    <name evidence="7" type="ORF">EAE98_000746</name>
    <name evidence="6" type="ORF">EAE98_002498</name>
    <name evidence="5" type="ORF">EAE98_007533</name>
    <name evidence="4" type="ORF">EAE98_009853</name>
    <name evidence="3" type="ORF">EAE98_010145</name>
    <name evidence="2" type="ORF">EAE98_010936</name>
</gene>